<name>A0ACA9NZD8_9GLOM</name>
<feature type="non-terminal residue" evidence="1">
    <location>
        <position position="1"/>
    </location>
</feature>
<keyword evidence="2" id="KW-1185">Reference proteome</keyword>
<comment type="caution">
    <text evidence="1">The sequence shown here is derived from an EMBL/GenBank/DDBJ whole genome shotgun (WGS) entry which is preliminary data.</text>
</comment>
<dbReference type="Proteomes" id="UP000789702">
    <property type="component" value="Unassembled WGS sequence"/>
</dbReference>
<reference evidence="1" key="1">
    <citation type="submission" date="2021-06" db="EMBL/GenBank/DDBJ databases">
        <authorList>
            <person name="Kallberg Y."/>
            <person name="Tangrot J."/>
            <person name="Rosling A."/>
        </authorList>
    </citation>
    <scope>NUCLEOTIDE SEQUENCE</scope>
    <source>
        <strain evidence="1">IL203A</strain>
    </source>
</reference>
<sequence>SLFSSPMLTSSNYRGTSTTPSSPISTSNETSSISMFASSPFSTLTNHDRRNSNISSQTRPLTNFELDITDEMIRGRNLKGKILNNKNKMNE</sequence>
<dbReference type="EMBL" id="CAJVPU010021734">
    <property type="protein sequence ID" value="CAG8682508.1"/>
    <property type="molecule type" value="Genomic_DNA"/>
</dbReference>
<organism evidence="1 2">
    <name type="scientific">Dentiscutata heterogama</name>
    <dbReference type="NCBI Taxonomy" id="1316150"/>
    <lineage>
        <taxon>Eukaryota</taxon>
        <taxon>Fungi</taxon>
        <taxon>Fungi incertae sedis</taxon>
        <taxon>Mucoromycota</taxon>
        <taxon>Glomeromycotina</taxon>
        <taxon>Glomeromycetes</taxon>
        <taxon>Diversisporales</taxon>
        <taxon>Gigasporaceae</taxon>
        <taxon>Dentiscutata</taxon>
    </lineage>
</organism>
<feature type="non-terminal residue" evidence="1">
    <location>
        <position position="91"/>
    </location>
</feature>
<accession>A0ACA9NZD8</accession>
<gene>
    <name evidence="1" type="ORF">DHETER_LOCUS10731</name>
</gene>
<protein>
    <submittedName>
        <fullName evidence="1">13261_t:CDS:1</fullName>
    </submittedName>
</protein>
<evidence type="ECO:0000313" key="1">
    <source>
        <dbReference type="EMBL" id="CAG8682508.1"/>
    </source>
</evidence>
<evidence type="ECO:0000313" key="2">
    <source>
        <dbReference type="Proteomes" id="UP000789702"/>
    </source>
</evidence>
<proteinExistence type="predicted"/>